<keyword evidence="2" id="KW-0812">Transmembrane</keyword>
<feature type="transmembrane region" description="Helical" evidence="2">
    <location>
        <begin position="101"/>
        <end position="121"/>
    </location>
</feature>
<evidence type="ECO:0008006" key="4">
    <source>
        <dbReference type="Google" id="ProtNLM"/>
    </source>
</evidence>
<evidence type="ECO:0000256" key="2">
    <source>
        <dbReference type="SAM" id="Phobius"/>
    </source>
</evidence>
<reference evidence="3" key="1">
    <citation type="submission" date="2018-12" db="EMBL/GenBank/DDBJ databases">
        <title>Novel natural products biosynthetic potential of the class Ktedonobacteria.</title>
        <authorList>
            <person name="Zheng Y."/>
            <person name="Saitou A."/>
            <person name="Wang C.M."/>
            <person name="Toyoda A."/>
            <person name="Minakuchi Y."/>
            <person name="Sekiguchi Y."/>
            <person name="Ueda K."/>
            <person name="Takano H."/>
            <person name="Sakai Y."/>
            <person name="Yokota A."/>
            <person name="Yabe S."/>
        </authorList>
    </citation>
    <scope>NUCLEOTIDE SEQUENCE</scope>
    <source>
        <strain evidence="3">A3-2</strain>
    </source>
</reference>
<feature type="transmembrane region" description="Helical" evidence="2">
    <location>
        <begin position="27"/>
        <end position="51"/>
    </location>
</feature>
<feature type="transmembrane region" description="Helical" evidence="2">
    <location>
        <begin position="63"/>
        <end position="89"/>
    </location>
</feature>
<sequence>MSNDTFRPQGKFTPPKESPWSLSTRRIVTAGVLAGLTILMAYIPFVGYIPLPTPAGAATTEHLPVIVGSVLEGPLVGMITGFFFGLTSFLRAGSALFKDPLIAFLPRILIGLTSWLAFAALQRANRTAASALAGAVGSATNTVFVLGLGFLRGYLTWGFIVLIIPQAVVEAIAAAIVITLIVRSYEAVRGRLARARETRPRDRLPY</sequence>
<gene>
    <name evidence="3" type="ORF">KTA_35190</name>
</gene>
<name>A0A455T5Q2_9CHLR</name>
<accession>A0A455T5Q2</accession>
<dbReference type="SUPFAM" id="SSF103473">
    <property type="entry name" value="MFS general substrate transporter"/>
    <property type="match status" value="1"/>
</dbReference>
<feature type="region of interest" description="Disordered" evidence="1">
    <location>
        <begin position="1"/>
        <end position="20"/>
    </location>
</feature>
<dbReference type="Gene3D" id="1.10.1760.20">
    <property type="match status" value="1"/>
</dbReference>
<dbReference type="GO" id="GO:0022857">
    <property type="term" value="F:transmembrane transporter activity"/>
    <property type="evidence" value="ECO:0007669"/>
    <property type="project" value="InterPro"/>
</dbReference>
<dbReference type="EMBL" id="AP019377">
    <property type="protein sequence ID" value="BBH95320.1"/>
    <property type="molecule type" value="Genomic_DNA"/>
</dbReference>
<dbReference type="InterPro" id="IPR024529">
    <property type="entry name" value="ECF_trnsprt_substrate-spec"/>
</dbReference>
<feature type="transmembrane region" description="Helical" evidence="2">
    <location>
        <begin position="157"/>
        <end position="182"/>
    </location>
</feature>
<evidence type="ECO:0000256" key="1">
    <source>
        <dbReference type="SAM" id="MobiDB-lite"/>
    </source>
</evidence>
<organism evidence="3">
    <name type="scientific">Thermogemmatispora argillosa</name>
    <dbReference type="NCBI Taxonomy" id="2045280"/>
    <lineage>
        <taxon>Bacteria</taxon>
        <taxon>Bacillati</taxon>
        <taxon>Chloroflexota</taxon>
        <taxon>Ktedonobacteria</taxon>
        <taxon>Thermogemmatisporales</taxon>
        <taxon>Thermogemmatisporaceae</taxon>
        <taxon>Thermogemmatispora</taxon>
    </lineage>
</organism>
<dbReference type="AlphaFoldDB" id="A0A455T5Q2"/>
<evidence type="ECO:0000313" key="3">
    <source>
        <dbReference type="EMBL" id="BBH95320.1"/>
    </source>
</evidence>
<dbReference type="InterPro" id="IPR036259">
    <property type="entry name" value="MFS_trans_sf"/>
</dbReference>
<keyword evidence="2" id="KW-1133">Transmembrane helix</keyword>
<dbReference type="Pfam" id="PF12822">
    <property type="entry name" value="ECF_trnsprt"/>
    <property type="match status" value="1"/>
</dbReference>
<protein>
    <recommendedName>
        <fullName evidence="4">ECF transporter S component</fullName>
    </recommendedName>
</protein>
<keyword evidence="2" id="KW-0472">Membrane</keyword>
<feature type="transmembrane region" description="Helical" evidence="2">
    <location>
        <begin position="128"/>
        <end position="151"/>
    </location>
</feature>
<proteinExistence type="predicted"/>